<accession>A0AAX0L998</accession>
<dbReference type="PANTHER" id="PTHR30419">
    <property type="entry name" value="HTH-TYPE TRANSCRIPTIONAL REGULATOR YBHD"/>
    <property type="match status" value="1"/>
</dbReference>
<keyword evidence="4" id="KW-0804">Transcription</keyword>
<dbReference type="PANTHER" id="PTHR30419:SF8">
    <property type="entry name" value="NITROGEN ASSIMILATION TRANSCRIPTIONAL ACTIVATOR-RELATED"/>
    <property type="match status" value="1"/>
</dbReference>
<dbReference type="AlphaFoldDB" id="A0AAX0L998"/>
<protein>
    <recommendedName>
        <fullName evidence="5">HTH lysR-type domain-containing protein</fullName>
    </recommendedName>
</protein>
<dbReference type="CDD" id="cd05466">
    <property type="entry name" value="PBP2_LTTR_substrate"/>
    <property type="match status" value="1"/>
</dbReference>
<dbReference type="Pfam" id="PF00126">
    <property type="entry name" value="HTH_1"/>
    <property type="match status" value="1"/>
</dbReference>
<evidence type="ECO:0000256" key="2">
    <source>
        <dbReference type="ARBA" id="ARBA00023015"/>
    </source>
</evidence>
<sequence>MNIRQMEFVLQVAINKSFTKAAEKLNVSQPSLSQSILKLEETLGTQLFDRKNNLNLTSVGKIYVEKARLILKLQNELNNKIVDLVKSNKQKLRIGFSKIAYKFSHKHIVKLHKKYPNSNIRIFQLNSLANARKELLNSNIDMAVMSVPIEFDDIVCKNICKEKTYLALSKSHRLAKNVTKKCPKINIQDLKDENFILPRDSYKSREYIDDFFIKHNFKPKIFCEVEFIDIAISLVALNKGVCFTTKIFQNNNIKLFDIEDEMLDKTIVVAYKKDTKLPKLAKEFLELIKI</sequence>
<dbReference type="EMBL" id="MCRK01000043">
    <property type="protein sequence ID" value="OPA75050.1"/>
    <property type="molecule type" value="Genomic_DNA"/>
</dbReference>
<evidence type="ECO:0000313" key="7">
    <source>
        <dbReference type="Proteomes" id="UP000189728"/>
    </source>
</evidence>
<dbReference type="Pfam" id="PF03466">
    <property type="entry name" value="LysR_substrate"/>
    <property type="match status" value="1"/>
</dbReference>
<evidence type="ECO:0000313" key="6">
    <source>
        <dbReference type="EMBL" id="OPA75050.1"/>
    </source>
</evidence>
<dbReference type="GO" id="GO:0003677">
    <property type="term" value="F:DNA binding"/>
    <property type="evidence" value="ECO:0007669"/>
    <property type="project" value="UniProtKB-KW"/>
</dbReference>
<evidence type="ECO:0000256" key="3">
    <source>
        <dbReference type="ARBA" id="ARBA00023125"/>
    </source>
</evidence>
<dbReference type="InterPro" id="IPR036388">
    <property type="entry name" value="WH-like_DNA-bd_sf"/>
</dbReference>
<dbReference type="Gene3D" id="1.10.10.10">
    <property type="entry name" value="Winged helix-like DNA-binding domain superfamily/Winged helix DNA-binding domain"/>
    <property type="match status" value="1"/>
</dbReference>
<evidence type="ECO:0000259" key="5">
    <source>
        <dbReference type="PROSITE" id="PS50931"/>
    </source>
</evidence>
<comment type="caution">
    <text evidence="6">The sequence shown here is derived from an EMBL/GenBank/DDBJ whole genome shotgun (WGS) entry which is preliminary data.</text>
</comment>
<dbReference type="Proteomes" id="UP000189728">
    <property type="component" value="Unassembled WGS sequence"/>
</dbReference>
<dbReference type="FunFam" id="1.10.10.10:FF:000001">
    <property type="entry name" value="LysR family transcriptional regulator"/>
    <property type="match status" value="1"/>
</dbReference>
<dbReference type="GO" id="GO:0005829">
    <property type="term" value="C:cytosol"/>
    <property type="evidence" value="ECO:0007669"/>
    <property type="project" value="TreeGrafter"/>
</dbReference>
<dbReference type="Gene3D" id="3.40.190.290">
    <property type="match status" value="1"/>
</dbReference>
<dbReference type="PROSITE" id="PS50931">
    <property type="entry name" value="HTH_LYSR"/>
    <property type="match status" value="1"/>
</dbReference>
<dbReference type="RefSeq" id="WP_069636366.1">
    <property type="nucleotide sequence ID" value="NZ_CP012548.1"/>
</dbReference>
<comment type="similarity">
    <text evidence="1">Belongs to the LysR transcriptional regulatory family.</text>
</comment>
<gene>
    <name evidence="6" type="ORF">BFG04_06130</name>
</gene>
<dbReference type="InterPro" id="IPR000847">
    <property type="entry name" value="LysR_HTH_N"/>
</dbReference>
<keyword evidence="2" id="KW-0805">Transcription regulation</keyword>
<dbReference type="PRINTS" id="PR00039">
    <property type="entry name" value="HTHLYSR"/>
</dbReference>
<dbReference type="SUPFAM" id="SSF46785">
    <property type="entry name" value="Winged helix' DNA-binding domain"/>
    <property type="match status" value="1"/>
</dbReference>
<keyword evidence="3" id="KW-0238">DNA-binding</keyword>
<feature type="domain" description="HTH lysR-type" evidence="5">
    <location>
        <begin position="1"/>
        <end position="57"/>
    </location>
</feature>
<proteinExistence type="inferred from homology"/>
<dbReference type="InterPro" id="IPR005119">
    <property type="entry name" value="LysR_subst-bd"/>
</dbReference>
<dbReference type="InterPro" id="IPR050950">
    <property type="entry name" value="HTH-type_LysR_regulators"/>
</dbReference>
<organism evidence="6 7">
    <name type="scientific">Campylobacter pinnipediorum subsp. pinnipediorum</name>
    <dbReference type="NCBI Taxonomy" id="1660067"/>
    <lineage>
        <taxon>Bacteria</taxon>
        <taxon>Pseudomonadati</taxon>
        <taxon>Campylobacterota</taxon>
        <taxon>Epsilonproteobacteria</taxon>
        <taxon>Campylobacterales</taxon>
        <taxon>Campylobacteraceae</taxon>
        <taxon>Campylobacter</taxon>
    </lineage>
</organism>
<dbReference type="GO" id="GO:0003700">
    <property type="term" value="F:DNA-binding transcription factor activity"/>
    <property type="evidence" value="ECO:0007669"/>
    <property type="project" value="InterPro"/>
</dbReference>
<dbReference type="InterPro" id="IPR036390">
    <property type="entry name" value="WH_DNA-bd_sf"/>
</dbReference>
<dbReference type="SUPFAM" id="SSF53850">
    <property type="entry name" value="Periplasmic binding protein-like II"/>
    <property type="match status" value="1"/>
</dbReference>
<name>A0AAX0L998_9BACT</name>
<evidence type="ECO:0000256" key="1">
    <source>
        <dbReference type="ARBA" id="ARBA00009437"/>
    </source>
</evidence>
<evidence type="ECO:0000256" key="4">
    <source>
        <dbReference type="ARBA" id="ARBA00023163"/>
    </source>
</evidence>
<reference evidence="6 7" key="1">
    <citation type="submission" date="2016-08" db="EMBL/GenBank/DDBJ databases">
        <title>Campylobacter species from sea mammals.</title>
        <authorList>
            <person name="Gilbert M.J."/>
            <person name="Byrne B.A."/>
            <person name="Zomer A.L."/>
            <person name="Wagenaar J.A."/>
        </authorList>
    </citation>
    <scope>NUCLEOTIDE SEQUENCE [LARGE SCALE GENOMIC DNA]</scope>
    <source>
        <strain evidence="6 7">1105248</strain>
    </source>
</reference>